<evidence type="ECO:0000313" key="4">
    <source>
        <dbReference type="Proteomes" id="UP001152484"/>
    </source>
</evidence>
<keyword evidence="4" id="KW-1185">Reference proteome</keyword>
<sequence length="126" mass="14498">MEMAAPEIEMAGGDPGKRQRRRWLWQRRPTIVETGGVRRLWRLAATGDCGDRRHPATVETGGVRRQRRPATSGDGGERKNMLLTCCVIIRTLISLLFYFIFLLNKLEQSLRAFLSLTINFRMTNYT</sequence>
<proteinExistence type="predicted"/>
<keyword evidence="2" id="KW-0812">Transmembrane</keyword>
<keyword evidence="2" id="KW-1133">Transmembrane helix</keyword>
<evidence type="ECO:0000256" key="2">
    <source>
        <dbReference type="SAM" id="Phobius"/>
    </source>
</evidence>
<gene>
    <name evidence="3" type="ORF">CEURO_LOCUS11060</name>
</gene>
<dbReference type="Proteomes" id="UP001152484">
    <property type="component" value="Unassembled WGS sequence"/>
</dbReference>
<evidence type="ECO:0000256" key="1">
    <source>
        <dbReference type="SAM" id="MobiDB-lite"/>
    </source>
</evidence>
<feature type="region of interest" description="Disordered" evidence="1">
    <location>
        <begin position="52"/>
        <end position="77"/>
    </location>
</feature>
<feature type="transmembrane region" description="Helical" evidence="2">
    <location>
        <begin position="81"/>
        <end position="103"/>
    </location>
</feature>
<keyword evidence="2" id="KW-0472">Membrane</keyword>
<evidence type="ECO:0000313" key="3">
    <source>
        <dbReference type="EMBL" id="CAH9089975.1"/>
    </source>
</evidence>
<protein>
    <submittedName>
        <fullName evidence="3">Uncharacterized protein</fullName>
    </submittedName>
</protein>
<name>A0A9P0Z812_CUSEU</name>
<organism evidence="3 4">
    <name type="scientific">Cuscuta europaea</name>
    <name type="common">European dodder</name>
    <dbReference type="NCBI Taxonomy" id="41803"/>
    <lineage>
        <taxon>Eukaryota</taxon>
        <taxon>Viridiplantae</taxon>
        <taxon>Streptophyta</taxon>
        <taxon>Embryophyta</taxon>
        <taxon>Tracheophyta</taxon>
        <taxon>Spermatophyta</taxon>
        <taxon>Magnoliopsida</taxon>
        <taxon>eudicotyledons</taxon>
        <taxon>Gunneridae</taxon>
        <taxon>Pentapetalae</taxon>
        <taxon>asterids</taxon>
        <taxon>lamiids</taxon>
        <taxon>Solanales</taxon>
        <taxon>Convolvulaceae</taxon>
        <taxon>Cuscuteae</taxon>
        <taxon>Cuscuta</taxon>
        <taxon>Cuscuta subgen. Cuscuta</taxon>
    </lineage>
</organism>
<accession>A0A9P0Z812</accession>
<dbReference type="AlphaFoldDB" id="A0A9P0Z812"/>
<reference evidence="3" key="1">
    <citation type="submission" date="2022-07" db="EMBL/GenBank/DDBJ databases">
        <authorList>
            <person name="Macas J."/>
            <person name="Novak P."/>
            <person name="Neumann P."/>
        </authorList>
    </citation>
    <scope>NUCLEOTIDE SEQUENCE</scope>
</reference>
<dbReference type="EMBL" id="CAMAPE010000021">
    <property type="protein sequence ID" value="CAH9089975.1"/>
    <property type="molecule type" value="Genomic_DNA"/>
</dbReference>
<comment type="caution">
    <text evidence="3">The sequence shown here is derived from an EMBL/GenBank/DDBJ whole genome shotgun (WGS) entry which is preliminary data.</text>
</comment>